<dbReference type="RefSeq" id="WP_208174292.1">
    <property type="nucleotide sequence ID" value="NZ_JAGETZ010000002.1"/>
</dbReference>
<gene>
    <name evidence="1" type="ORF">J4E00_06425</name>
</gene>
<organism evidence="1 2">
    <name type="scientific">Hymenobacter negativus</name>
    <dbReference type="NCBI Taxonomy" id="2795026"/>
    <lineage>
        <taxon>Bacteria</taxon>
        <taxon>Pseudomonadati</taxon>
        <taxon>Bacteroidota</taxon>
        <taxon>Cytophagia</taxon>
        <taxon>Cytophagales</taxon>
        <taxon>Hymenobacteraceae</taxon>
        <taxon>Hymenobacter</taxon>
    </lineage>
</organism>
<comment type="caution">
    <text evidence="1">The sequence shown here is derived from an EMBL/GenBank/DDBJ whole genome shotgun (WGS) entry which is preliminary data.</text>
</comment>
<sequence length="511" mass="55693">MRHLFPLFILLSCLLTFLPGCEPKEDMMQTTGRLEFATDSVVFDTVFTTIKTVTKRFWVYNRNSGAVKTDVSLRGVSGNTYALIINGDAGPAITGVTIRGNDSLLVLVRATLGDNGTAAKPFLVTDEVHFLTNGNDQDVKLVAYGQNAYFHNGQILPCNSVWRNDKPHVIFNSVQIDSGCMLRIMPGTKVYSHAGSAIIVMGTLIVNSPTDYQPGTTNIDTVKANNRNIVRFQGDRLESFYNDVPGQWGGIIFTSTSRNNSIRYAEIKNSTFGAFLYNPDEDRPHPTLSLENTVIKNISGSQVSFSNANASTGGGVISYSGDVTATNCLFTNCGEYAMIGLGGVYSLNFCTIANYTPSFQRENSSLTFTNTDDTKPTVKLPTSVSIRNSVVWGSYEDELFFQNNGSASFPTPIVRNSLLRTKEYMAITDAAGKPGLAAPALKNLVNVPDPLFVRTTFSGGNADYRFQATSPAVTPVRPYDGVLPSPTPPSRDLLNLPRDLSKPTIGAYEFR</sequence>
<keyword evidence="2" id="KW-1185">Reference proteome</keyword>
<dbReference type="EMBL" id="JAGETZ010000002">
    <property type="protein sequence ID" value="MBO2008680.1"/>
    <property type="molecule type" value="Genomic_DNA"/>
</dbReference>
<evidence type="ECO:0000313" key="1">
    <source>
        <dbReference type="EMBL" id="MBO2008680.1"/>
    </source>
</evidence>
<reference evidence="1 2" key="1">
    <citation type="submission" date="2021-03" db="EMBL/GenBank/DDBJ databases">
        <authorList>
            <person name="Kim M.K."/>
        </authorList>
    </citation>
    <scope>NUCLEOTIDE SEQUENCE [LARGE SCALE GENOMIC DNA]</scope>
    <source>
        <strain evidence="1 2">BT442</strain>
    </source>
</reference>
<dbReference type="InterPro" id="IPR011050">
    <property type="entry name" value="Pectin_lyase_fold/virulence"/>
</dbReference>
<dbReference type="SUPFAM" id="SSF51126">
    <property type="entry name" value="Pectin lyase-like"/>
    <property type="match status" value="1"/>
</dbReference>
<dbReference type="Proteomes" id="UP000664369">
    <property type="component" value="Unassembled WGS sequence"/>
</dbReference>
<protein>
    <recommendedName>
        <fullName evidence="3">Right-handed parallel beta-helix repeat-containing protein</fullName>
    </recommendedName>
</protein>
<proteinExistence type="predicted"/>
<evidence type="ECO:0008006" key="3">
    <source>
        <dbReference type="Google" id="ProtNLM"/>
    </source>
</evidence>
<accession>A0ABS3QD83</accession>
<evidence type="ECO:0000313" key="2">
    <source>
        <dbReference type="Proteomes" id="UP000664369"/>
    </source>
</evidence>
<name>A0ABS3QD83_9BACT</name>